<feature type="domain" description="EF-hand" evidence="4">
    <location>
        <begin position="33"/>
        <end position="68"/>
    </location>
</feature>
<dbReference type="SUPFAM" id="SSF47473">
    <property type="entry name" value="EF-hand"/>
    <property type="match status" value="1"/>
</dbReference>
<dbReference type="InterPro" id="IPR002048">
    <property type="entry name" value="EF_hand_dom"/>
</dbReference>
<evidence type="ECO:0000259" key="4">
    <source>
        <dbReference type="PROSITE" id="PS50222"/>
    </source>
</evidence>
<proteinExistence type="predicted"/>
<sequence length="264" mass="29203">MLQIFIALNLAALIGLRVWRPEPEPETKPVCLMSPAELWELFAGLDADGSGSLDGEELGALLKTIGAVAFTHPLGFLLLVGAASIGVRACLRRGRRTLTAVCIAANACAGARLAYHWNDFSFCCIPFFLTAAAVGRLHGAERRSFGTVSLLSILMLCKAAPFLYVAFLFLLFGGWLVERWYSRFIERWDSGYAWLVARWDDVEYWQTIWQSPSLLEWLTSFPGVFFFPGVEPCLWYAAIVALDLKVVRLLAYGGAESCPRVLAA</sequence>
<feature type="transmembrane region" description="Helical" evidence="2">
    <location>
        <begin position="150"/>
        <end position="177"/>
    </location>
</feature>
<dbReference type="GO" id="GO:0005509">
    <property type="term" value="F:calcium ion binding"/>
    <property type="evidence" value="ECO:0007669"/>
    <property type="project" value="InterPro"/>
</dbReference>
<evidence type="ECO:0000256" key="1">
    <source>
        <dbReference type="ARBA" id="ARBA00022837"/>
    </source>
</evidence>
<organism evidence="5 6">
    <name type="scientific">Pelagomonas calceolata</name>
    <dbReference type="NCBI Taxonomy" id="35677"/>
    <lineage>
        <taxon>Eukaryota</taxon>
        <taxon>Sar</taxon>
        <taxon>Stramenopiles</taxon>
        <taxon>Ochrophyta</taxon>
        <taxon>Pelagophyceae</taxon>
        <taxon>Pelagomonadales</taxon>
        <taxon>Pelagomonadaceae</taxon>
        <taxon>Pelagomonas</taxon>
    </lineage>
</organism>
<dbReference type="InterPro" id="IPR011992">
    <property type="entry name" value="EF-hand-dom_pair"/>
</dbReference>
<feature type="signal peptide" evidence="3">
    <location>
        <begin position="1"/>
        <end position="21"/>
    </location>
</feature>
<dbReference type="Gene3D" id="1.10.238.10">
    <property type="entry name" value="EF-hand"/>
    <property type="match status" value="1"/>
</dbReference>
<feature type="chain" id="PRO_5035246114" description="EF-hand domain-containing protein" evidence="3">
    <location>
        <begin position="22"/>
        <end position="264"/>
    </location>
</feature>
<dbReference type="EMBL" id="CAKKNE010000006">
    <property type="protein sequence ID" value="CAH0379476.1"/>
    <property type="molecule type" value="Genomic_DNA"/>
</dbReference>
<accession>A0A8J2T2J9</accession>
<dbReference type="AlphaFoldDB" id="A0A8J2T2J9"/>
<feature type="transmembrane region" description="Helical" evidence="2">
    <location>
        <begin position="65"/>
        <end position="87"/>
    </location>
</feature>
<keyword evidence="2" id="KW-1133">Transmembrane helix</keyword>
<name>A0A8J2T2J9_9STRA</name>
<keyword evidence="2" id="KW-0812">Transmembrane</keyword>
<dbReference type="Proteomes" id="UP000789595">
    <property type="component" value="Unassembled WGS sequence"/>
</dbReference>
<reference evidence="5" key="1">
    <citation type="submission" date="2021-11" db="EMBL/GenBank/DDBJ databases">
        <authorList>
            <consortium name="Genoscope - CEA"/>
            <person name="William W."/>
        </authorList>
    </citation>
    <scope>NUCLEOTIDE SEQUENCE</scope>
</reference>
<comment type="caution">
    <text evidence="5">The sequence shown here is derived from an EMBL/GenBank/DDBJ whole genome shotgun (WGS) entry which is preliminary data.</text>
</comment>
<evidence type="ECO:0000313" key="6">
    <source>
        <dbReference type="Proteomes" id="UP000789595"/>
    </source>
</evidence>
<evidence type="ECO:0000256" key="3">
    <source>
        <dbReference type="SAM" id="SignalP"/>
    </source>
</evidence>
<keyword evidence="6" id="KW-1185">Reference proteome</keyword>
<keyword evidence="1" id="KW-0106">Calcium</keyword>
<feature type="transmembrane region" description="Helical" evidence="2">
    <location>
        <begin position="120"/>
        <end position="138"/>
    </location>
</feature>
<dbReference type="InterPro" id="IPR018247">
    <property type="entry name" value="EF_Hand_1_Ca_BS"/>
</dbReference>
<keyword evidence="3" id="KW-0732">Signal</keyword>
<dbReference type="PROSITE" id="PS50222">
    <property type="entry name" value="EF_HAND_2"/>
    <property type="match status" value="1"/>
</dbReference>
<protein>
    <recommendedName>
        <fullName evidence="4">EF-hand domain-containing protein</fullName>
    </recommendedName>
</protein>
<evidence type="ECO:0000313" key="5">
    <source>
        <dbReference type="EMBL" id="CAH0379476.1"/>
    </source>
</evidence>
<dbReference type="PROSITE" id="PS00018">
    <property type="entry name" value="EF_HAND_1"/>
    <property type="match status" value="1"/>
</dbReference>
<gene>
    <name evidence="5" type="ORF">PECAL_6P11000</name>
</gene>
<keyword evidence="2" id="KW-0472">Membrane</keyword>
<evidence type="ECO:0000256" key="2">
    <source>
        <dbReference type="SAM" id="Phobius"/>
    </source>
</evidence>